<proteinExistence type="predicted"/>
<organism evidence="1 2">
    <name type="scientific">Escherichia coli MS 85-1</name>
    <dbReference type="NCBI Taxonomy" id="679202"/>
    <lineage>
        <taxon>Bacteria</taxon>
        <taxon>Pseudomonadati</taxon>
        <taxon>Pseudomonadota</taxon>
        <taxon>Gammaproteobacteria</taxon>
        <taxon>Enterobacterales</taxon>
        <taxon>Enterobacteriaceae</taxon>
        <taxon>Escherichia</taxon>
    </lineage>
</organism>
<dbReference type="Proteomes" id="UP000005056">
    <property type="component" value="Unassembled WGS sequence"/>
</dbReference>
<accession>A0AAN3SC59</accession>
<sequence>MFPGNTGNRGSWLQSQFNHLKFNSFENDLRGSADNVFAP</sequence>
<evidence type="ECO:0000313" key="1">
    <source>
        <dbReference type="EMBL" id="EFU32465.1"/>
    </source>
</evidence>
<name>A0AAN3SC59_ECOLX</name>
<comment type="caution">
    <text evidence="1">The sequence shown here is derived from an EMBL/GenBank/DDBJ whole genome shotgun (WGS) entry which is preliminary data.</text>
</comment>
<gene>
    <name evidence="1" type="ORF">HMPREF9350_05722</name>
</gene>
<reference evidence="1 2" key="1">
    <citation type="submission" date="2010-09" db="EMBL/GenBank/DDBJ databases">
        <authorList>
            <person name="Weinstock G."/>
            <person name="Sodergren E."/>
            <person name="Clifton S."/>
            <person name="Fulton L."/>
            <person name="Fulton B."/>
            <person name="Courtney L."/>
            <person name="Fronick C."/>
            <person name="Harrison M."/>
            <person name="Strong C."/>
            <person name="Farmer C."/>
            <person name="Delahaunty K."/>
            <person name="Markovic C."/>
            <person name="Hall O."/>
            <person name="Minx P."/>
            <person name="Tomlinson C."/>
            <person name="Mitreva M."/>
            <person name="Hou S."/>
            <person name="Chen J."/>
            <person name="Wollam A."/>
            <person name="Pepin K.H."/>
            <person name="Johnson M."/>
            <person name="Bhonagiri V."/>
            <person name="Zhang X."/>
            <person name="Suruliraj S."/>
            <person name="Warren W."/>
            <person name="Chinwalla A."/>
            <person name="Mardis E.R."/>
            <person name="Wilson R.K."/>
        </authorList>
    </citation>
    <scope>NUCLEOTIDE SEQUENCE [LARGE SCALE GENOMIC DNA]</scope>
    <source>
        <strain evidence="1 2">MS 85-1</strain>
    </source>
</reference>
<protein>
    <submittedName>
        <fullName evidence="1">Uncharacterized protein</fullName>
    </submittedName>
</protein>
<dbReference type="EMBL" id="ADWQ01000079">
    <property type="protein sequence ID" value="EFU32465.1"/>
    <property type="molecule type" value="Genomic_DNA"/>
</dbReference>
<dbReference type="AlphaFoldDB" id="A0AAN3SC59"/>
<evidence type="ECO:0000313" key="2">
    <source>
        <dbReference type="Proteomes" id="UP000005056"/>
    </source>
</evidence>